<accession>A0A4S8NVU9</accession>
<dbReference type="RefSeq" id="WP_136599801.1">
    <property type="nucleotide sequence ID" value="NZ_STGV01000006.1"/>
</dbReference>
<proteinExistence type="predicted"/>
<dbReference type="AlphaFoldDB" id="A0A4S8NVU9"/>
<dbReference type="Pfam" id="PF06568">
    <property type="entry name" value="YjiS-like"/>
    <property type="match status" value="1"/>
</dbReference>
<dbReference type="InterPro" id="IPR009506">
    <property type="entry name" value="YjiS-like"/>
</dbReference>
<comment type="caution">
    <text evidence="2">The sequence shown here is derived from an EMBL/GenBank/DDBJ whole genome shotgun (WGS) entry which is preliminary data.</text>
</comment>
<feature type="domain" description="YjiS-like" evidence="1">
    <location>
        <begin position="4"/>
        <end position="35"/>
    </location>
</feature>
<dbReference type="EMBL" id="STGV01000006">
    <property type="protein sequence ID" value="THV20941.1"/>
    <property type="molecule type" value="Genomic_DNA"/>
</dbReference>
<name>A0A4S8NVU9_9HYPH</name>
<keyword evidence="3" id="KW-1185">Reference proteome</keyword>
<dbReference type="Proteomes" id="UP000308828">
    <property type="component" value="Unassembled WGS sequence"/>
</dbReference>
<sequence>MRIASKLKTYLENRRAIRELSALDDRALSDLGISRHNLRAAVEGRR</sequence>
<protein>
    <submittedName>
        <fullName evidence="2">DUF1127 domain-containing protein</fullName>
    </submittedName>
</protein>
<evidence type="ECO:0000259" key="1">
    <source>
        <dbReference type="Pfam" id="PF06568"/>
    </source>
</evidence>
<organism evidence="2 3">
    <name type="scientific">Peteryoungia ipomoeae</name>
    <dbReference type="NCBI Taxonomy" id="1210932"/>
    <lineage>
        <taxon>Bacteria</taxon>
        <taxon>Pseudomonadati</taxon>
        <taxon>Pseudomonadota</taxon>
        <taxon>Alphaproteobacteria</taxon>
        <taxon>Hyphomicrobiales</taxon>
        <taxon>Rhizobiaceae</taxon>
        <taxon>Peteryoungia</taxon>
    </lineage>
</organism>
<evidence type="ECO:0000313" key="3">
    <source>
        <dbReference type="Proteomes" id="UP000308828"/>
    </source>
</evidence>
<evidence type="ECO:0000313" key="2">
    <source>
        <dbReference type="EMBL" id="THV20941.1"/>
    </source>
</evidence>
<reference evidence="2 3" key="1">
    <citation type="submission" date="2019-04" db="EMBL/GenBank/DDBJ databases">
        <title>Genome sequence of strain shin9-1.</title>
        <authorList>
            <person name="Gao J."/>
            <person name="Sun J."/>
        </authorList>
    </citation>
    <scope>NUCLEOTIDE SEQUENCE [LARGE SCALE GENOMIC DNA]</scope>
    <source>
        <strain evidence="3">shin9-1</strain>
    </source>
</reference>
<gene>
    <name evidence="2" type="ORF">FAA97_17250</name>
</gene>